<keyword evidence="6" id="KW-0238">DNA-binding</keyword>
<comment type="similarity">
    <text evidence="1">Belongs to the nuclear hormone receptor family.</text>
</comment>
<evidence type="ECO:0000256" key="3">
    <source>
        <dbReference type="ARBA" id="ARBA00022771"/>
    </source>
</evidence>
<dbReference type="InterPro" id="IPR050234">
    <property type="entry name" value="Nuclear_hormone_rcpt_NR1"/>
</dbReference>
<dbReference type="GO" id="GO:0008270">
    <property type="term" value="F:zinc ion binding"/>
    <property type="evidence" value="ECO:0007669"/>
    <property type="project" value="UniProtKB-KW"/>
</dbReference>
<dbReference type="GO" id="GO:0000122">
    <property type="term" value="P:negative regulation of transcription by RNA polymerase II"/>
    <property type="evidence" value="ECO:0007669"/>
    <property type="project" value="TreeGrafter"/>
</dbReference>
<evidence type="ECO:0000256" key="6">
    <source>
        <dbReference type="ARBA" id="ARBA00023125"/>
    </source>
</evidence>
<evidence type="ECO:0000256" key="8">
    <source>
        <dbReference type="ARBA" id="ARBA00023170"/>
    </source>
</evidence>
<evidence type="ECO:0000256" key="1">
    <source>
        <dbReference type="ARBA" id="ARBA00005993"/>
    </source>
</evidence>
<comment type="caution">
    <text evidence="12">The sequence shown here is derived from an EMBL/GenBank/DDBJ whole genome shotgun (WGS) entry which is preliminary data.</text>
</comment>
<keyword evidence="8" id="KW-0675">Receptor</keyword>
<dbReference type="InterPro" id="IPR013088">
    <property type="entry name" value="Znf_NHR/GATA"/>
</dbReference>
<keyword evidence="5" id="KW-0805">Transcription regulation</keyword>
<evidence type="ECO:0000256" key="7">
    <source>
        <dbReference type="ARBA" id="ARBA00023163"/>
    </source>
</evidence>
<dbReference type="InterPro" id="IPR001628">
    <property type="entry name" value="Znf_hrmn_rcpt"/>
</dbReference>
<dbReference type="Proteomes" id="UP001175271">
    <property type="component" value="Unassembled WGS sequence"/>
</dbReference>
<dbReference type="GO" id="GO:0004879">
    <property type="term" value="F:nuclear receptor activity"/>
    <property type="evidence" value="ECO:0007669"/>
    <property type="project" value="TreeGrafter"/>
</dbReference>
<dbReference type="GO" id="GO:0045944">
    <property type="term" value="P:positive regulation of transcription by RNA polymerase II"/>
    <property type="evidence" value="ECO:0007669"/>
    <property type="project" value="TreeGrafter"/>
</dbReference>
<keyword evidence="13" id="KW-1185">Reference proteome</keyword>
<feature type="compositionally biased region" description="Acidic residues" evidence="10">
    <location>
        <begin position="192"/>
        <end position="209"/>
    </location>
</feature>
<evidence type="ECO:0000256" key="2">
    <source>
        <dbReference type="ARBA" id="ARBA00022723"/>
    </source>
</evidence>
<evidence type="ECO:0000256" key="9">
    <source>
        <dbReference type="ARBA" id="ARBA00023242"/>
    </source>
</evidence>
<evidence type="ECO:0000256" key="4">
    <source>
        <dbReference type="ARBA" id="ARBA00022833"/>
    </source>
</evidence>
<keyword evidence="9" id="KW-0539">Nucleus</keyword>
<proteinExistence type="inferred from homology"/>
<feature type="region of interest" description="Disordered" evidence="10">
    <location>
        <begin position="192"/>
        <end position="213"/>
    </location>
</feature>
<dbReference type="GO" id="GO:0000978">
    <property type="term" value="F:RNA polymerase II cis-regulatory region sequence-specific DNA binding"/>
    <property type="evidence" value="ECO:0007669"/>
    <property type="project" value="TreeGrafter"/>
</dbReference>
<evidence type="ECO:0000259" key="11">
    <source>
        <dbReference type="PROSITE" id="PS51030"/>
    </source>
</evidence>
<keyword evidence="3" id="KW-0863">Zinc-finger</keyword>
<feature type="domain" description="Nuclear receptor" evidence="11">
    <location>
        <begin position="28"/>
        <end position="106"/>
    </location>
</feature>
<dbReference type="EMBL" id="JAUCMV010000002">
    <property type="protein sequence ID" value="KAK0414830.1"/>
    <property type="molecule type" value="Genomic_DNA"/>
</dbReference>
<dbReference type="PROSITE" id="PS00031">
    <property type="entry name" value="NUCLEAR_REC_DBD_1"/>
    <property type="match status" value="1"/>
</dbReference>
<dbReference type="Pfam" id="PF00105">
    <property type="entry name" value="zf-C4"/>
    <property type="match status" value="1"/>
</dbReference>
<gene>
    <name evidence="12" type="ORF">QR680_011636</name>
</gene>
<dbReference type="PANTHER" id="PTHR24082:SF507">
    <property type="entry name" value="BILE ACID RECEPTOR-RELATED"/>
    <property type="match status" value="1"/>
</dbReference>
<feature type="region of interest" description="Disordered" evidence="10">
    <location>
        <begin position="478"/>
        <end position="517"/>
    </location>
</feature>
<evidence type="ECO:0000256" key="5">
    <source>
        <dbReference type="ARBA" id="ARBA00023015"/>
    </source>
</evidence>
<organism evidence="12 13">
    <name type="scientific">Steinernema hermaphroditum</name>
    <dbReference type="NCBI Taxonomy" id="289476"/>
    <lineage>
        <taxon>Eukaryota</taxon>
        <taxon>Metazoa</taxon>
        <taxon>Ecdysozoa</taxon>
        <taxon>Nematoda</taxon>
        <taxon>Chromadorea</taxon>
        <taxon>Rhabditida</taxon>
        <taxon>Tylenchina</taxon>
        <taxon>Panagrolaimomorpha</taxon>
        <taxon>Strongyloidoidea</taxon>
        <taxon>Steinernematidae</taxon>
        <taxon>Steinernema</taxon>
    </lineage>
</organism>
<reference evidence="12" key="1">
    <citation type="submission" date="2023-06" db="EMBL/GenBank/DDBJ databases">
        <title>Genomic analysis of the entomopathogenic nematode Steinernema hermaphroditum.</title>
        <authorList>
            <person name="Schwarz E.M."/>
            <person name="Heppert J.K."/>
            <person name="Baniya A."/>
            <person name="Schwartz H.T."/>
            <person name="Tan C.-H."/>
            <person name="Antoshechkin I."/>
            <person name="Sternberg P.W."/>
            <person name="Goodrich-Blair H."/>
            <person name="Dillman A.R."/>
        </authorList>
    </citation>
    <scope>NUCLEOTIDE SEQUENCE</scope>
    <source>
        <strain evidence="12">PS9179</strain>
        <tissue evidence="12">Whole animal</tissue>
    </source>
</reference>
<evidence type="ECO:0000313" key="13">
    <source>
        <dbReference type="Proteomes" id="UP001175271"/>
    </source>
</evidence>
<protein>
    <recommendedName>
        <fullName evidence="11">Nuclear receptor domain-containing protein</fullName>
    </recommendedName>
</protein>
<evidence type="ECO:0000256" key="10">
    <source>
        <dbReference type="SAM" id="MobiDB-lite"/>
    </source>
</evidence>
<keyword evidence="2" id="KW-0479">Metal-binding</keyword>
<dbReference type="PANTHER" id="PTHR24082">
    <property type="entry name" value="NUCLEAR HORMONE RECEPTOR"/>
    <property type="match status" value="1"/>
</dbReference>
<name>A0AA39LZA1_9BILA</name>
<dbReference type="PRINTS" id="PR00047">
    <property type="entry name" value="STROIDFINGER"/>
</dbReference>
<dbReference type="SMART" id="SM00399">
    <property type="entry name" value="ZnF_C4"/>
    <property type="match status" value="1"/>
</dbReference>
<feature type="compositionally biased region" description="Basic and acidic residues" evidence="10">
    <location>
        <begin position="12"/>
        <end position="26"/>
    </location>
</feature>
<accession>A0AA39LZA1</accession>
<dbReference type="CDD" id="cd06916">
    <property type="entry name" value="NR_DBD_like"/>
    <property type="match status" value="1"/>
</dbReference>
<feature type="region of interest" description="Disordered" evidence="10">
    <location>
        <begin position="1"/>
        <end position="26"/>
    </location>
</feature>
<sequence>MHHSPLPNYDLDALKNKENRPSRDLGDSGCCTVCGDPKPTGYHYGVLSCEGCKGFFKRYTNAANKTFFCRSGGDDCVIDVKTRGKCQSCRLKKCIEVGMATSNNARFKNSPMIARKPNITRNITPAKRRKVSLSPEANNHEIQSVLMPILEAHNVIPPVSTEITRFEETVPSGEVAEPASDVDECEIVIADTSEEDDSEEDDSSDDDTDSSVPQKDEFYYACLKNTIMQSQNSTSPVEALQEVPIFKAAIKGINKEDILERLRIFEELKKQLSSGKAEYILDGAVDAQELAILSVFVLLHNGTEEAESDGSVAAECLADLAELLEQQLHNRGYRSQFVKLMDFVTDLCFDMAQQYGQHHLAPGGYVMGNIGQMNSPATIAVNIADGPHSNAPASVSSDALNTSFIQAHTPGQPSSVGAPDAQPAIDPETGIPIHLSHADDLAEAKHWMLNVLRGDVQTLTECLSAYVHQEYGISQPDPLGASPLITGGPQSVGDPHSVGPSSVSAAEEGPRSIGPRQDAEVEKNLRETALNHAYRLYGTVNHILGKLETVKQSFVTMETMEKSLHAQAIPSMAVPEAAASSNHRISNIALTQQANEFLTYRRNVSESMTNGAEAVRKLLAQSMGLPLETEGSSVDDPLSQNIDHGTGAFMGKTQGSSEGHFFLGGSSQNYDSFSTFQQGYNPTTVKSEHHGFSG</sequence>
<keyword evidence="4" id="KW-0862">Zinc</keyword>
<evidence type="ECO:0000313" key="12">
    <source>
        <dbReference type="EMBL" id="KAK0414830.1"/>
    </source>
</evidence>
<keyword evidence="7" id="KW-0804">Transcription</keyword>
<dbReference type="SUPFAM" id="SSF57716">
    <property type="entry name" value="Glucocorticoid receptor-like (DNA-binding domain)"/>
    <property type="match status" value="1"/>
</dbReference>
<dbReference type="AlphaFoldDB" id="A0AA39LZA1"/>
<dbReference type="PROSITE" id="PS51030">
    <property type="entry name" value="NUCLEAR_REC_DBD_2"/>
    <property type="match status" value="1"/>
</dbReference>
<dbReference type="Gene3D" id="3.30.50.10">
    <property type="entry name" value="Erythroid Transcription Factor GATA-1, subunit A"/>
    <property type="match status" value="1"/>
</dbReference>
<dbReference type="GO" id="GO:0030154">
    <property type="term" value="P:cell differentiation"/>
    <property type="evidence" value="ECO:0007669"/>
    <property type="project" value="TreeGrafter"/>
</dbReference>